<keyword evidence="9 15" id="KW-0456">Lyase</keyword>
<dbReference type="PANTHER" id="PTHR43661:SF3">
    <property type="entry name" value="D-XYLONATE DEHYDRATASE YAGF-RELATED"/>
    <property type="match status" value="1"/>
</dbReference>
<dbReference type="FunFam" id="3.50.30.80:FF:000001">
    <property type="entry name" value="Dihydroxy-acid dehydratase"/>
    <property type="match status" value="1"/>
</dbReference>
<evidence type="ECO:0000256" key="15">
    <source>
        <dbReference type="HAMAP-Rule" id="MF_00012"/>
    </source>
</evidence>
<dbReference type="EMBL" id="DQVE01000059">
    <property type="protein sequence ID" value="HIP98897.1"/>
    <property type="molecule type" value="Genomic_DNA"/>
</dbReference>
<feature type="binding site" evidence="15">
    <location>
        <position position="82"/>
    </location>
    <ligand>
        <name>Mg(2+)</name>
        <dbReference type="ChEBI" id="CHEBI:18420"/>
    </ligand>
</feature>
<dbReference type="SUPFAM" id="SSF143975">
    <property type="entry name" value="IlvD/EDD N-terminal domain-like"/>
    <property type="match status" value="1"/>
</dbReference>
<sequence>MKLRSEFIRKRPEYAPHRSLLRATGVIRSEEDFDKPFIGIANSYTDIVPGHVHLKEFVEIIKDEVRKQGGVPFEFNTIAVDDGIAMGHYGMHYSLPSREIIADSVETMANAHQLDALILVPNCDKIVPGMIMGALRVNVPTVLISGGPMKAGEYKGKKIDLVTVFEGVGKFKKGEIDLSELKEIEVRACPSCGSCSGMFTANTMNCLSEVLGIALPGNGTVLACTPEREELAREAVRALFRILKESITIRDIVTYEAIYDAFVADMALGGSTNTVLHLKAIAYEAGVDFPLQVIDEIAQKTPNIVKLSPSRPDLHIEDLDRAGGVSAVLKELLKKDENLLHLNRKTVYGSLKDAVEKAEVKDREVIRSVENPYSPTGGLAILFGSLAPKGAVVKVAGVPENMLLFKGKARVFNSEENAVKAILGGKIKPGDVVVIRYEGPRGGPGMREMLSPTSAIMGMGLGDKVALITDGRFSGGTRGPAIGHVSPEAAAGGPIALVEDGDEILIDIPNRRLELLVGEEELKRRRENWKPLKKEIPSRWLRRYSMLVTSADMGAVVLDDPEELC</sequence>
<keyword evidence="7 15" id="KW-0408">Iron</keyword>
<comment type="catalytic activity">
    <reaction evidence="15">
        <text>(2R,3R)-2,3-dihydroxy-3-methylpentanoate = (S)-3-methyl-2-oxopentanoate + H2O</text>
        <dbReference type="Rhea" id="RHEA:27694"/>
        <dbReference type="ChEBI" id="CHEBI:15377"/>
        <dbReference type="ChEBI" id="CHEBI:35146"/>
        <dbReference type="ChEBI" id="CHEBI:49258"/>
        <dbReference type="EC" id="4.2.1.9"/>
    </reaction>
</comment>
<evidence type="ECO:0000256" key="13">
    <source>
        <dbReference type="ARBA" id="ARBA00029437"/>
    </source>
</evidence>
<feature type="active site" description="Proton acceptor" evidence="15">
    <location>
        <position position="474"/>
    </location>
</feature>
<dbReference type="GO" id="GO:0000287">
    <property type="term" value="F:magnesium ion binding"/>
    <property type="evidence" value="ECO:0007669"/>
    <property type="project" value="UniProtKB-UniRule"/>
</dbReference>
<dbReference type="HAMAP" id="MF_00012">
    <property type="entry name" value="IlvD"/>
    <property type="match status" value="1"/>
</dbReference>
<dbReference type="GO" id="GO:0051537">
    <property type="term" value="F:2 iron, 2 sulfur cluster binding"/>
    <property type="evidence" value="ECO:0007669"/>
    <property type="project" value="UniProtKB-UniRule"/>
</dbReference>
<proteinExistence type="inferred from homology"/>
<feature type="binding site" description="via carbamate group" evidence="15">
    <location>
        <position position="125"/>
    </location>
    <ligand>
        <name>Mg(2+)</name>
        <dbReference type="ChEBI" id="CHEBI:18420"/>
    </ligand>
</feature>
<comment type="catalytic activity">
    <reaction evidence="11">
        <text>(2R)-2,3-dihydroxy-3-methylbutanoate = 3-methyl-2-oxobutanoate + H2O</text>
        <dbReference type="Rhea" id="RHEA:24809"/>
        <dbReference type="ChEBI" id="CHEBI:11851"/>
        <dbReference type="ChEBI" id="CHEBI:15377"/>
        <dbReference type="ChEBI" id="CHEBI:49072"/>
        <dbReference type="EC" id="4.2.1.9"/>
    </reaction>
    <physiologicalReaction direction="left-to-right" evidence="11">
        <dbReference type="Rhea" id="RHEA:24810"/>
    </physiologicalReaction>
</comment>
<feature type="binding site" evidence="15">
    <location>
        <position position="448"/>
    </location>
    <ligand>
        <name>Mg(2+)</name>
        <dbReference type="ChEBI" id="CHEBI:18420"/>
    </ligand>
</feature>
<evidence type="ECO:0000259" key="16">
    <source>
        <dbReference type="Pfam" id="PF00920"/>
    </source>
</evidence>
<dbReference type="NCBIfam" id="TIGR00110">
    <property type="entry name" value="ilvD"/>
    <property type="match status" value="1"/>
</dbReference>
<dbReference type="NCBIfam" id="NF002068">
    <property type="entry name" value="PRK00911.1"/>
    <property type="match status" value="1"/>
</dbReference>
<evidence type="ECO:0000256" key="12">
    <source>
        <dbReference type="ARBA" id="ARBA00029436"/>
    </source>
</evidence>
<dbReference type="InterPro" id="IPR020558">
    <property type="entry name" value="DiOHA_6PGluconate_deHydtase_CS"/>
</dbReference>
<dbReference type="GO" id="GO:0005829">
    <property type="term" value="C:cytosol"/>
    <property type="evidence" value="ECO:0007669"/>
    <property type="project" value="TreeGrafter"/>
</dbReference>
<evidence type="ECO:0000256" key="5">
    <source>
        <dbReference type="ARBA" id="ARBA00022723"/>
    </source>
</evidence>
<comment type="pathway">
    <text evidence="13 15">Amino-acid biosynthesis; L-isoleucine biosynthesis; L-isoleucine from 2-oxobutanoate: step 3/4.</text>
</comment>
<dbReference type="PANTHER" id="PTHR43661">
    <property type="entry name" value="D-XYLONATE DEHYDRATASE"/>
    <property type="match status" value="1"/>
</dbReference>
<evidence type="ECO:0000256" key="11">
    <source>
        <dbReference type="ARBA" id="ARBA00029304"/>
    </source>
</evidence>
<comment type="caution">
    <text evidence="18">The sequence shown here is derived from an EMBL/GenBank/DDBJ whole genome shotgun (WGS) entry which is preliminary data.</text>
</comment>
<comment type="subunit">
    <text evidence="15">Homodimer.</text>
</comment>
<dbReference type="PROSITE" id="PS00886">
    <property type="entry name" value="ILVD_EDD_1"/>
    <property type="match status" value="1"/>
</dbReference>
<gene>
    <name evidence="15 18" type="primary">ilvD</name>
    <name evidence="18" type="ORF">EYH37_06030</name>
</gene>
<dbReference type="Pfam" id="PF00920">
    <property type="entry name" value="ILVD_EDD_N"/>
    <property type="match status" value="1"/>
</dbReference>
<evidence type="ECO:0000256" key="9">
    <source>
        <dbReference type="ARBA" id="ARBA00023239"/>
    </source>
</evidence>
<dbReference type="GO" id="GO:0009097">
    <property type="term" value="P:isoleucine biosynthetic process"/>
    <property type="evidence" value="ECO:0007669"/>
    <property type="project" value="UniProtKB-UniRule"/>
</dbReference>
<evidence type="ECO:0000256" key="2">
    <source>
        <dbReference type="ARBA" id="ARBA00006486"/>
    </source>
</evidence>
<feature type="domain" description="Dihydroxy-acid/6-phosphogluconate dehydratase N-terminal" evidence="16">
    <location>
        <begin position="35"/>
        <end position="350"/>
    </location>
</feature>
<dbReference type="InterPro" id="IPR042096">
    <property type="entry name" value="Dihydro-acid_dehy_C"/>
</dbReference>
<dbReference type="SUPFAM" id="SSF52016">
    <property type="entry name" value="LeuD/IlvD-like"/>
    <property type="match status" value="1"/>
</dbReference>
<organism evidence="18 19">
    <name type="scientific">Aquifex aeolicus</name>
    <dbReference type="NCBI Taxonomy" id="63363"/>
    <lineage>
        <taxon>Bacteria</taxon>
        <taxon>Pseudomonadati</taxon>
        <taxon>Aquificota</taxon>
        <taxon>Aquificia</taxon>
        <taxon>Aquificales</taxon>
        <taxon>Aquificaceae</taxon>
        <taxon>Aquifex</taxon>
    </lineage>
</organism>
<evidence type="ECO:0000256" key="10">
    <source>
        <dbReference type="ARBA" id="ARBA00023304"/>
    </source>
</evidence>
<evidence type="ECO:0000256" key="6">
    <source>
        <dbReference type="ARBA" id="ARBA00022842"/>
    </source>
</evidence>
<evidence type="ECO:0000256" key="14">
    <source>
        <dbReference type="ARBA" id="ARBA00029490"/>
    </source>
</evidence>
<comment type="similarity">
    <text evidence="2 15">Belongs to the IlvD/Edd family.</text>
</comment>
<evidence type="ECO:0000256" key="1">
    <source>
        <dbReference type="ARBA" id="ARBA00001946"/>
    </source>
</evidence>
<comment type="pathway">
    <text evidence="12 15">Amino-acid biosynthesis; L-valine biosynthesis; L-valine from pyruvate: step 3/4.</text>
</comment>
<keyword evidence="5 15" id="KW-0479">Metal-binding</keyword>
<feature type="domain" description="Dihydroxy-acid/6-phosphogluconate dehydratase C-terminal" evidence="17">
    <location>
        <begin position="364"/>
        <end position="555"/>
    </location>
</feature>
<reference evidence="18" key="1">
    <citation type="journal article" date="2020" name="ISME J.">
        <title>Gammaproteobacteria mediating utilization of methyl-, sulfur- and petroleum organic compounds in deep ocean hydrothermal plumes.</title>
        <authorList>
            <person name="Zhou Z."/>
            <person name="Liu Y."/>
            <person name="Pan J."/>
            <person name="Cron B.R."/>
            <person name="Toner B.M."/>
            <person name="Anantharaman K."/>
            <person name="Breier J.A."/>
            <person name="Dick G.J."/>
            <person name="Li M."/>
        </authorList>
    </citation>
    <scope>NUCLEOTIDE SEQUENCE</scope>
    <source>
        <strain evidence="18">SZUA-1501</strain>
    </source>
</reference>
<evidence type="ECO:0000256" key="8">
    <source>
        <dbReference type="ARBA" id="ARBA00023014"/>
    </source>
</evidence>
<protein>
    <recommendedName>
        <fullName evidence="14 15">Dihydroxy-acid dehydratase</fullName>
        <shortName evidence="15">DAD</shortName>
        <ecNumber evidence="14 15">4.2.1.9</ecNumber>
    </recommendedName>
</protein>
<keyword evidence="3 15" id="KW-0028">Amino-acid biosynthesis</keyword>
<accession>A0A9D0YSF4</accession>
<dbReference type="GO" id="GO:0009099">
    <property type="term" value="P:L-valine biosynthetic process"/>
    <property type="evidence" value="ECO:0007669"/>
    <property type="project" value="UniProtKB-UniRule"/>
</dbReference>
<dbReference type="InterPro" id="IPR004404">
    <property type="entry name" value="DihydroxyA_deHydtase"/>
</dbReference>
<feature type="modified residue" description="N6-carboxylysine" evidence="15">
    <location>
        <position position="125"/>
    </location>
</feature>
<dbReference type="GO" id="GO:0004160">
    <property type="term" value="F:dihydroxy-acid dehydratase activity"/>
    <property type="evidence" value="ECO:0007669"/>
    <property type="project" value="UniProtKB-UniRule"/>
</dbReference>
<dbReference type="AlphaFoldDB" id="A0A9D0YSF4"/>
<dbReference type="Pfam" id="PF24877">
    <property type="entry name" value="ILV_EDD_C"/>
    <property type="match status" value="1"/>
</dbReference>
<evidence type="ECO:0000256" key="7">
    <source>
        <dbReference type="ARBA" id="ARBA00023004"/>
    </source>
</evidence>
<dbReference type="Proteomes" id="UP000606463">
    <property type="component" value="Unassembled WGS sequence"/>
</dbReference>
<name>A0A9D0YSF4_AQUAO</name>
<comment type="cofactor">
    <cofactor evidence="1 15">
        <name>Mg(2+)</name>
        <dbReference type="ChEBI" id="CHEBI:18420"/>
    </cofactor>
</comment>
<keyword evidence="6 15" id="KW-0460">Magnesium</keyword>
<keyword evidence="8 15" id="KW-0411">Iron-sulfur</keyword>
<feature type="binding site" evidence="15">
    <location>
        <position position="124"/>
    </location>
    <ligand>
        <name>Mg(2+)</name>
        <dbReference type="ChEBI" id="CHEBI:18420"/>
    </ligand>
</feature>
<comment type="function">
    <text evidence="15">Functions in the biosynthesis of branched-chain amino acids. Catalyzes the dehydration of (2R,3R)-2,3-dihydroxy-3-methylpentanoate (2,3-dihydroxy-3-methylvalerate) into 2-oxo-3-methylpentanoate (2-oxo-3-methylvalerate) and of (2R)-2,3-dihydroxy-3-methylbutanoate (2,3-dihydroxyisovalerate) into 2-oxo-3-methylbutanoate (2-oxoisovalerate), the penultimate precursor to L-isoleucine and L-valine, respectively.</text>
</comment>
<evidence type="ECO:0000313" key="18">
    <source>
        <dbReference type="EMBL" id="HIP98897.1"/>
    </source>
</evidence>
<evidence type="ECO:0000313" key="19">
    <source>
        <dbReference type="Proteomes" id="UP000606463"/>
    </source>
</evidence>
<comment type="caution">
    <text evidence="15">Lacks conserved residue(s) required for the propagation of feature annotation.</text>
</comment>
<evidence type="ECO:0000256" key="3">
    <source>
        <dbReference type="ARBA" id="ARBA00022605"/>
    </source>
</evidence>
<dbReference type="InterPro" id="IPR000581">
    <property type="entry name" value="ILV_EDD_N"/>
</dbReference>
<evidence type="ECO:0000256" key="4">
    <source>
        <dbReference type="ARBA" id="ARBA00022714"/>
    </source>
</evidence>
<dbReference type="EC" id="4.2.1.9" evidence="14 15"/>
<evidence type="ECO:0000259" key="17">
    <source>
        <dbReference type="Pfam" id="PF24877"/>
    </source>
</evidence>
<dbReference type="InterPro" id="IPR037237">
    <property type="entry name" value="IlvD/EDD_N"/>
</dbReference>
<dbReference type="Gene3D" id="3.50.30.80">
    <property type="entry name" value="IlvD/EDD C-terminal domain-like"/>
    <property type="match status" value="1"/>
</dbReference>
<keyword evidence="10 15" id="KW-0100">Branched-chain amino acid biosynthesis</keyword>
<comment type="cofactor">
    <cofactor evidence="15">
        <name>[2Fe-2S] cluster</name>
        <dbReference type="ChEBI" id="CHEBI:190135"/>
    </cofactor>
    <text evidence="15">Binds 1 [2Fe-2S] cluster per subunit. This cluster acts as a Lewis acid cofactor.</text>
</comment>
<dbReference type="InterPro" id="IPR056740">
    <property type="entry name" value="ILV_EDD_C"/>
</dbReference>
<keyword evidence="4 15" id="KW-0001">2Fe-2S</keyword>
<dbReference type="PROSITE" id="PS00887">
    <property type="entry name" value="ILVD_EDD_2"/>
    <property type="match status" value="1"/>
</dbReference>